<evidence type="ECO:0000256" key="3">
    <source>
        <dbReference type="ARBA" id="ARBA00022833"/>
    </source>
</evidence>
<keyword evidence="1" id="KW-0479">Metal-binding</keyword>
<comment type="caution">
    <text evidence="4">Lacks conserved residue(s) required for the propagation of feature annotation.</text>
</comment>
<dbReference type="PROSITE" id="PS51128">
    <property type="entry name" value="ZF_DKSA_2"/>
    <property type="match status" value="1"/>
</dbReference>
<keyword evidence="2" id="KW-0863">Zinc-finger</keyword>
<name>A0A1G2V840_9BACT</name>
<keyword evidence="3" id="KW-0862">Zinc</keyword>
<dbReference type="Gene3D" id="1.20.120.910">
    <property type="entry name" value="DksA, coiled-coil domain"/>
    <property type="match status" value="1"/>
</dbReference>
<evidence type="ECO:0000256" key="1">
    <source>
        <dbReference type="ARBA" id="ARBA00022723"/>
    </source>
</evidence>
<proteinExistence type="predicted"/>
<accession>A0A1G2V840</accession>
<protein>
    <recommendedName>
        <fullName evidence="6">Zinc finger DksA/TraR C4-type domain-containing protein</fullName>
    </recommendedName>
</protein>
<dbReference type="Proteomes" id="UP000176868">
    <property type="component" value="Unassembled WGS sequence"/>
</dbReference>
<evidence type="ECO:0000259" key="6">
    <source>
        <dbReference type="Pfam" id="PF01258"/>
    </source>
</evidence>
<reference evidence="7 8" key="1">
    <citation type="journal article" date="2016" name="Nat. Commun.">
        <title>Thousands of microbial genomes shed light on interconnected biogeochemical processes in an aquifer system.</title>
        <authorList>
            <person name="Anantharaman K."/>
            <person name="Brown C.T."/>
            <person name="Hug L.A."/>
            <person name="Sharon I."/>
            <person name="Castelle C.J."/>
            <person name="Probst A.J."/>
            <person name="Thomas B.C."/>
            <person name="Singh A."/>
            <person name="Wilkins M.J."/>
            <person name="Karaoz U."/>
            <person name="Brodie E.L."/>
            <person name="Williams K.H."/>
            <person name="Hubbard S.S."/>
            <person name="Banfield J.F."/>
        </authorList>
    </citation>
    <scope>NUCLEOTIDE SEQUENCE [LARGE SCALE GENOMIC DNA]</scope>
</reference>
<dbReference type="STRING" id="1802782.A2544_01945"/>
<comment type="caution">
    <text evidence="7">The sequence shown here is derived from an EMBL/GenBank/DDBJ whole genome shotgun (WGS) entry which is preliminary data.</text>
</comment>
<evidence type="ECO:0000256" key="2">
    <source>
        <dbReference type="ARBA" id="ARBA00022771"/>
    </source>
</evidence>
<dbReference type="PANTHER" id="PTHR33823">
    <property type="entry name" value="RNA POLYMERASE-BINDING TRANSCRIPTION FACTOR DKSA-RELATED"/>
    <property type="match status" value="1"/>
</dbReference>
<dbReference type="InterPro" id="IPR000962">
    <property type="entry name" value="Znf_DskA_TraR"/>
</dbReference>
<feature type="domain" description="Zinc finger DksA/TraR C4-type" evidence="6">
    <location>
        <begin position="88"/>
        <end position="115"/>
    </location>
</feature>
<dbReference type="EMBL" id="MHWZ01000013">
    <property type="protein sequence ID" value="OHB17803.1"/>
    <property type="molecule type" value="Genomic_DNA"/>
</dbReference>
<evidence type="ECO:0000256" key="5">
    <source>
        <dbReference type="SAM" id="MobiDB-lite"/>
    </source>
</evidence>
<dbReference type="Pfam" id="PF01258">
    <property type="entry name" value="zf-dskA_traR"/>
    <property type="match status" value="1"/>
</dbReference>
<evidence type="ECO:0000313" key="8">
    <source>
        <dbReference type="Proteomes" id="UP000176868"/>
    </source>
</evidence>
<dbReference type="SUPFAM" id="SSF57716">
    <property type="entry name" value="Glucocorticoid receptor-like (DNA-binding domain)"/>
    <property type="match status" value="1"/>
</dbReference>
<dbReference type="AlphaFoldDB" id="A0A1G2V840"/>
<organism evidence="7 8">
    <name type="scientific">Candidatus Zambryskibacteria bacterium RIFOXYD2_FULL_43_10</name>
    <dbReference type="NCBI Taxonomy" id="1802782"/>
    <lineage>
        <taxon>Bacteria</taxon>
        <taxon>Candidatus Zambryskiibacteriota</taxon>
    </lineage>
</organism>
<evidence type="ECO:0000313" key="7">
    <source>
        <dbReference type="EMBL" id="OHB17803.1"/>
    </source>
</evidence>
<evidence type="ECO:0000256" key="4">
    <source>
        <dbReference type="PROSITE-ProRule" id="PRU00510"/>
    </source>
</evidence>
<dbReference type="PANTHER" id="PTHR33823:SF4">
    <property type="entry name" value="GENERAL STRESS PROTEIN 16O"/>
    <property type="match status" value="1"/>
</dbReference>
<dbReference type="GO" id="GO:0008270">
    <property type="term" value="F:zinc ion binding"/>
    <property type="evidence" value="ECO:0007669"/>
    <property type="project" value="UniProtKB-KW"/>
</dbReference>
<feature type="region of interest" description="Disordered" evidence="5">
    <location>
        <begin position="26"/>
        <end position="45"/>
    </location>
</feature>
<gene>
    <name evidence="7" type="ORF">A2544_01945</name>
</gene>
<sequence>MTIDYKYFKKKLEAEETLLENELEKVGRRNPDNLSDWEATPADKDISQADENIAADNVESYEDNMAIVDTLETRYRDVKDALEKINRGAYGFCRVCNEEIDAGRLEANPSADTCRKHME</sequence>